<comment type="similarity">
    <text evidence="1">Belongs to the helicase family. RecQ subfamily.</text>
</comment>
<evidence type="ECO:0000256" key="1">
    <source>
        <dbReference type="ARBA" id="ARBA00005446"/>
    </source>
</evidence>
<dbReference type="SMART" id="SM00490">
    <property type="entry name" value="HELICc"/>
    <property type="match status" value="1"/>
</dbReference>
<feature type="domain" description="Helicase ATP-binding" evidence="7">
    <location>
        <begin position="61"/>
        <end position="230"/>
    </location>
</feature>
<keyword evidence="3" id="KW-0067">ATP-binding</keyword>
<dbReference type="OMA" id="WIETEGC"/>
<dbReference type="GO" id="GO:0005694">
    <property type="term" value="C:chromosome"/>
    <property type="evidence" value="ECO:0007669"/>
    <property type="project" value="TreeGrafter"/>
</dbReference>
<dbReference type="InterPro" id="IPR014001">
    <property type="entry name" value="Helicase_ATP-bd"/>
</dbReference>
<gene>
    <name evidence="9" type="ORF">HYPSUDRAFT_192840</name>
</gene>
<organism evidence="9 10">
    <name type="scientific">Hypholoma sublateritium (strain FD-334 SS-4)</name>
    <dbReference type="NCBI Taxonomy" id="945553"/>
    <lineage>
        <taxon>Eukaryota</taxon>
        <taxon>Fungi</taxon>
        <taxon>Dikarya</taxon>
        <taxon>Basidiomycota</taxon>
        <taxon>Agaricomycotina</taxon>
        <taxon>Agaricomycetes</taxon>
        <taxon>Agaricomycetidae</taxon>
        <taxon>Agaricales</taxon>
        <taxon>Agaricineae</taxon>
        <taxon>Strophariaceae</taxon>
        <taxon>Hypholoma</taxon>
    </lineage>
</organism>
<protein>
    <recommendedName>
        <fullName evidence="5">DNA 3'-5' helicase</fullName>
        <ecNumber evidence="5">5.6.2.4</ecNumber>
    </recommendedName>
</protein>
<feature type="region of interest" description="Disordered" evidence="6">
    <location>
        <begin position="398"/>
        <end position="438"/>
    </location>
</feature>
<dbReference type="Pfam" id="PF00270">
    <property type="entry name" value="DEAD"/>
    <property type="match status" value="1"/>
</dbReference>
<evidence type="ECO:0000256" key="2">
    <source>
        <dbReference type="ARBA" id="ARBA00022741"/>
    </source>
</evidence>
<dbReference type="OrthoDB" id="2499463at2759"/>
<name>A0A0D2NC73_HYPSF</name>
<dbReference type="InterPro" id="IPR011545">
    <property type="entry name" value="DEAD/DEAH_box_helicase_dom"/>
</dbReference>
<feature type="domain" description="Helicase C-terminal" evidence="8">
    <location>
        <begin position="270"/>
        <end position="414"/>
    </location>
</feature>
<dbReference type="GO" id="GO:0000724">
    <property type="term" value="P:double-strand break repair via homologous recombination"/>
    <property type="evidence" value="ECO:0007669"/>
    <property type="project" value="TreeGrafter"/>
</dbReference>
<feature type="compositionally biased region" description="Acidic residues" evidence="6">
    <location>
        <begin position="404"/>
        <end position="427"/>
    </location>
</feature>
<evidence type="ECO:0000256" key="4">
    <source>
        <dbReference type="ARBA" id="ARBA00034617"/>
    </source>
</evidence>
<dbReference type="GO" id="GO:0003676">
    <property type="term" value="F:nucleic acid binding"/>
    <property type="evidence" value="ECO:0007669"/>
    <property type="project" value="InterPro"/>
</dbReference>
<evidence type="ECO:0000313" key="10">
    <source>
        <dbReference type="Proteomes" id="UP000054270"/>
    </source>
</evidence>
<proteinExistence type="inferred from homology"/>
<feature type="compositionally biased region" description="Low complexity" evidence="6">
    <location>
        <begin position="501"/>
        <end position="528"/>
    </location>
</feature>
<evidence type="ECO:0000259" key="8">
    <source>
        <dbReference type="PROSITE" id="PS51194"/>
    </source>
</evidence>
<dbReference type="EMBL" id="KN817616">
    <property type="protein sequence ID" value="KJA16704.1"/>
    <property type="molecule type" value="Genomic_DNA"/>
</dbReference>
<dbReference type="Gene3D" id="3.40.50.300">
    <property type="entry name" value="P-loop containing nucleotide triphosphate hydrolases"/>
    <property type="match status" value="2"/>
</dbReference>
<dbReference type="GO" id="GO:0043138">
    <property type="term" value="F:3'-5' DNA helicase activity"/>
    <property type="evidence" value="ECO:0007669"/>
    <property type="project" value="UniProtKB-EC"/>
</dbReference>
<dbReference type="PROSITE" id="PS51194">
    <property type="entry name" value="HELICASE_CTER"/>
    <property type="match status" value="1"/>
</dbReference>
<evidence type="ECO:0000313" key="9">
    <source>
        <dbReference type="EMBL" id="KJA16704.1"/>
    </source>
</evidence>
<dbReference type="STRING" id="945553.A0A0D2NC73"/>
<dbReference type="GO" id="GO:0005524">
    <property type="term" value="F:ATP binding"/>
    <property type="evidence" value="ECO:0007669"/>
    <property type="project" value="UniProtKB-KW"/>
</dbReference>
<evidence type="ECO:0000259" key="7">
    <source>
        <dbReference type="PROSITE" id="PS51192"/>
    </source>
</evidence>
<dbReference type="Proteomes" id="UP000054270">
    <property type="component" value="Unassembled WGS sequence"/>
</dbReference>
<reference evidence="10" key="1">
    <citation type="submission" date="2014-04" db="EMBL/GenBank/DDBJ databases">
        <title>Evolutionary Origins and Diversification of the Mycorrhizal Mutualists.</title>
        <authorList>
            <consortium name="DOE Joint Genome Institute"/>
            <consortium name="Mycorrhizal Genomics Consortium"/>
            <person name="Kohler A."/>
            <person name="Kuo A."/>
            <person name="Nagy L.G."/>
            <person name="Floudas D."/>
            <person name="Copeland A."/>
            <person name="Barry K.W."/>
            <person name="Cichocki N."/>
            <person name="Veneault-Fourrey C."/>
            <person name="LaButti K."/>
            <person name="Lindquist E.A."/>
            <person name="Lipzen A."/>
            <person name="Lundell T."/>
            <person name="Morin E."/>
            <person name="Murat C."/>
            <person name="Riley R."/>
            <person name="Ohm R."/>
            <person name="Sun H."/>
            <person name="Tunlid A."/>
            <person name="Henrissat B."/>
            <person name="Grigoriev I.V."/>
            <person name="Hibbett D.S."/>
            <person name="Martin F."/>
        </authorList>
    </citation>
    <scope>NUCLEOTIDE SEQUENCE [LARGE SCALE GENOMIC DNA]</scope>
    <source>
        <strain evidence="10">FD-334 SS-4</strain>
    </source>
</reference>
<dbReference type="SUPFAM" id="SSF52540">
    <property type="entry name" value="P-loop containing nucleoside triphosphate hydrolases"/>
    <property type="match status" value="1"/>
</dbReference>
<dbReference type="Pfam" id="PF00271">
    <property type="entry name" value="Helicase_C"/>
    <property type="match status" value="1"/>
</dbReference>
<dbReference type="PANTHER" id="PTHR13710:SF154">
    <property type="entry name" value="RECQ HELICASE, PUTATIVE (AFU_ORTHOLOGUE AFUA_6G14720)-RELATED"/>
    <property type="match status" value="1"/>
</dbReference>
<dbReference type="SMART" id="SM00487">
    <property type="entry name" value="DEXDc"/>
    <property type="match status" value="1"/>
</dbReference>
<feature type="region of interest" description="Disordered" evidence="6">
    <location>
        <begin position="494"/>
        <end position="550"/>
    </location>
</feature>
<evidence type="ECO:0000256" key="6">
    <source>
        <dbReference type="SAM" id="MobiDB-lite"/>
    </source>
</evidence>
<dbReference type="InterPro" id="IPR001650">
    <property type="entry name" value="Helicase_C-like"/>
</dbReference>
<dbReference type="InterPro" id="IPR027417">
    <property type="entry name" value="P-loop_NTPase"/>
</dbReference>
<keyword evidence="2" id="KW-0547">Nucleotide-binding</keyword>
<sequence>MAPTPDPHELSRLQSYQVLEDARRQAATKDNYNSDLTRSQLSTIFRERFGALPHGWQLDTTEAILLGLDTIVIAGTGAGKTMPFMMPLLLDDKKKIIIISPLKILQDDQVERFERMGLAAAAVNGDTWCKDLQKNLGQYRAIFTSPEMCFKHDEFRAALTTSTFEDICAVVIDEAHCISQWGGDFRPTYSELGKLRAFFPPNIPFFGTSATLNPPALQELRGQLSIDPQSSFFLNLGNDRHNIAYSVLPLNSTTEYEALKPLLSRTATPSHPDDLFKCIVFVNAVNTTQLAKRAICEWLPPHLHQYVTFLHAHRTPRARRRAMKRFRKGRARILVATEAAGMGADIPDIELVIQFGVPSSLSVWIQRAGRAGRSAQINARAILMAEKSMFQQRKINGKHRPLEDEIDEQVEDDDDVDDDMDTEGDMEEPSHYSTDNNTLNAGYEWGKKVEAALRQWIATKTCRRDISNQHFDNPPTCKSPSHVCCDNCEGTTAIADSTDGTRPSTPNSSTSLSPPVTPSKSIRSLTTSPSPPATPSRSADENGKRKMHTVPVPVKLPVRCEKTRKGVLKLSCEMNHGESSMCFFTSVMQCSEIRATELAVHLWLMVIPMACNVSKPFADTPLN</sequence>
<dbReference type="PROSITE" id="PS51192">
    <property type="entry name" value="HELICASE_ATP_BIND_1"/>
    <property type="match status" value="1"/>
</dbReference>
<dbReference type="GO" id="GO:0005737">
    <property type="term" value="C:cytoplasm"/>
    <property type="evidence" value="ECO:0007669"/>
    <property type="project" value="TreeGrafter"/>
</dbReference>
<dbReference type="EC" id="5.6.2.4" evidence="5"/>
<dbReference type="PANTHER" id="PTHR13710">
    <property type="entry name" value="DNA HELICASE RECQ FAMILY MEMBER"/>
    <property type="match status" value="1"/>
</dbReference>
<evidence type="ECO:0000256" key="3">
    <source>
        <dbReference type="ARBA" id="ARBA00022840"/>
    </source>
</evidence>
<accession>A0A0D2NC73</accession>
<dbReference type="AlphaFoldDB" id="A0A0D2NC73"/>
<comment type="catalytic activity">
    <reaction evidence="4">
        <text>Couples ATP hydrolysis with the unwinding of duplex DNA by translocating in the 3'-5' direction.</text>
        <dbReference type="EC" id="5.6.2.4"/>
    </reaction>
</comment>
<dbReference type="GO" id="GO:0009378">
    <property type="term" value="F:four-way junction helicase activity"/>
    <property type="evidence" value="ECO:0007669"/>
    <property type="project" value="TreeGrafter"/>
</dbReference>
<keyword evidence="10" id="KW-1185">Reference proteome</keyword>
<evidence type="ECO:0000256" key="5">
    <source>
        <dbReference type="ARBA" id="ARBA00034808"/>
    </source>
</evidence>